<dbReference type="SMART" id="SM00346">
    <property type="entry name" value="HTH_ICLR"/>
    <property type="match status" value="1"/>
</dbReference>
<evidence type="ECO:0000259" key="6">
    <source>
        <dbReference type="PROSITE" id="PS51077"/>
    </source>
</evidence>
<dbReference type="SUPFAM" id="SSF46785">
    <property type="entry name" value="Winged helix' DNA-binding domain"/>
    <property type="match status" value="1"/>
</dbReference>
<dbReference type="PANTHER" id="PTHR30136">
    <property type="entry name" value="HELIX-TURN-HELIX TRANSCRIPTIONAL REGULATOR, ICLR FAMILY"/>
    <property type="match status" value="1"/>
</dbReference>
<dbReference type="Pfam" id="PF01614">
    <property type="entry name" value="IclR_C"/>
    <property type="match status" value="1"/>
</dbReference>
<dbReference type="InterPro" id="IPR005471">
    <property type="entry name" value="Tscrpt_reg_IclR_N"/>
</dbReference>
<dbReference type="PROSITE" id="PS51078">
    <property type="entry name" value="ICLR_ED"/>
    <property type="match status" value="1"/>
</dbReference>
<feature type="domain" description="HTH iclR-type" evidence="6">
    <location>
        <begin position="11"/>
        <end position="73"/>
    </location>
</feature>
<keyword evidence="2" id="KW-0238">DNA-binding</keyword>
<dbReference type="InterPro" id="IPR014757">
    <property type="entry name" value="Tscrpt_reg_IclR_C"/>
</dbReference>
<comment type="function">
    <text evidence="4">May be an activator protein for the gylABX operon.</text>
</comment>
<protein>
    <recommendedName>
        <fullName evidence="5">Glycerol operon regulatory protein</fullName>
    </recommendedName>
</protein>
<dbReference type="Gene3D" id="1.10.10.10">
    <property type="entry name" value="Winged helix-like DNA-binding domain superfamily/Winged helix DNA-binding domain"/>
    <property type="match status" value="1"/>
</dbReference>
<dbReference type="FunFam" id="1.10.10.10:FF:000056">
    <property type="entry name" value="IclR family transcriptional regulator"/>
    <property type="match status" value="1"/>
</dbReference>
<evidence type="ECO:0000256" key="3">
    <source>
        <dbReference type="ARBA" id="ARBA00023163"/>
    </source>
</evidence>
<dbReference type="InterPro" id="IPR011991">
    <property type="entry name" value="ArsR-like_HTH"/>
</dbReference>
<accession>A0A366Y4J7</accession>
<name>A0A366Y4J7_9BACI</name>
<dbReference type="RefSeq" id="WP_113804601.1">
    <property type="nucleotide sequence ID" value="NZ_QOCW01000002.1"/>
</dbReference>
<reference evidence="8 9" key="1">
    <citation type="submission" date="2018-07" db="EMBL/GenBank/DDBJ databases">
        <title>Lottiidibacillus patelloidae gen. nov., sp. nov., isolated from the intestinal tract of a marine limpet and the reclassification of B. taeanensis BH030017T, B. algicola KMM 3737T and B. hwajinpoensis SW-72T as genus Lottiidibacillus.</title>
        <authorList>
            <person name="Liu R."/>
            <person name="Huang Z."/>
        </authorList>
    </citation>
    <scope>NUCLEOTIDE SEQUENCE [LARGE SCALE GENOMIC DNA]</scope>
    <source>
        <strain evidence="8 9">BH030017</strain>
    </source>
</reference>
<dbReference type="Proteomes" id="UP000253314">
    <property type="component" value="Unassembled WGS sequence"/>
</dbReference>
<evidence type="ECO:0000313" key="9">
    <source>
        <dbReference type="Proteomes" id="UP000253314"/>
    </source>
</evidence>
<dbReference type="InterPro" id="IPR050707">
    <property type="entry name" value="HTH_MetabolicPath_Reg"/>
</dbReference>
<feature type="domain" description="IclR-ED" evidence="7">
    <location>
        <begin position="74"/>
        <end position="257"/>
    </location>
</feature>
<dbReference type="GO" id="GO:0045892">
    <property type="term" value="P:negative regulation of DNA-templated transcription"/>
    <property type="evidence" value="ECO:0007669"/>
    <property type="project" value="TreeGrafter"/>
</dbReference>
<keyword evidence="9" id="KW-1185">Reference proteome</keyword>
<dbReference type="CDD" id="cd00090">
    <property type="entry name" value="HTH_ARSR"/>
    <property type="match status" value="1"/>
</dbReference>
<evidence type="ECO:0000259" key="7">
    <source>
        <dbReference type="PROSITE" id="PS51078"/>
    </source>
</evidence>
<sequence>MTDTKKTVTTVQSVDRALEILIILQEYPNGLGVTELSHRLDVSKSTAHRLLMSLYTKGFVKQDKQNEKYLLGLKLIELGETVSQSLDVRKVASPFLHKLSEETGETVHLVIMEENEIVYIDKIESSATIRMYSKIGKRAPIHCTGVGKAMLAFKSQQEIDNFIKHQTFPAYTEKTITSPQEFKKHLNQIHIQGFAIDDEEHELGIKCAAAPIVNSRGEVIAGVSVSSPIMRMTEERLVDFTNKIVKTAAEISRALGA</sequence>
<dbReference type="InterPro" id="IPR036388">
    <property type="entry name" value="WH-like_DNA-bd_sf"/>
</dbReference>
<evidence type="ECO:0000256" key="2">
    <source>
        <dbReference type="ARBA" id="ARBA00023125"/>
    </source>
</evidence>
<dbReference type="SUPFAM" id="SSF55781">
    <property type="entry name" value="GAF domain-like"/>
    <property type="match status" value="1"/>
</dbReference>
<dbReference type="EMBL" id="QOCW01000002">
    <property type="protein sequence ID" value="RBW71121.1"/>
    <property type="molecule type" value="Genomic_DNA"/>
</dbReference>
<dbReference type="Pfam" id="PF09339">
    <property type="entry name" value="HTH_IclR"/>
    <property type="match status" value="1"/>
</dbReference>
<organism evidence="8 9">
    <name type="scientific">Bacillus taeanensis</name>
    <dbReference type="NCBI Taxonomy" id="273032"/>
    <lineage>
        <taxon>Bacteria</taxon>
        <taxon>Bacillati</taxon>
        <taxon>Bacillota</taxon>
        <taxon>Bacilli</taxon>
        <taxon>Bacillales</taxon>
        <taxon>Bacillaceae</taxon>
        <taxon>Bacillus</taxon>
    </lineage>
</organism>
<dbReference type="OrthoDB" id="9791752at2"/>
<evidence type="ECO:0000256" key="5">
    <source>
        <dbReference type="ARBA" id="ARBA00070406"/>
    </source>
</evidence>
<dbReference type="InterPro" id="IPR029016">
    <property type="entry name" value="GAF-like_dom_sf"/>
</dbReference>
<gene>
    <name evidence="8" type="ORF">DS031_03820</name>
</gene>
<dbReference type="AlphaFoldDB" id="A0A366Y4J7"/>
<proteinExistence type="predicted"/>
<dbReference type="GO" id="GO:0003700">
    <property type="term" value="F:DNA-binding transcription factor activity"/>
    <property type="evidence" value="ECO:0007669"/>
    <property type="project" value="TreeGrafter"/>
</dbReference>
<evidence type="ECO:0000313" key="8">
    <source>
        <dbReference type="EMBL" id="RBW71121.1"/>
    </source>
</evidence>
<dbReference type="PROSITE" id="PS51077">
    <property type="entry name" value="HTH_ICLR"/>
    <property type="match status" value="1"/>
</dbReference>
<dbReference type="InterPro" id="IPR036390">
    <property type="entry name" value="WH_DNA-bd_sf"/>
</dbReference>
<dbReference type="Gene3D" id="3.30.450.40">
    <property type="match status" value="1"/>
</dbReference>
<evidence type="ECO:0000256" key="1">
    <source>
        <dbReference type="ARBA" id="ARBA00023015"/>
    </source>
</evidence>
<keyword evidence="1" id="KW-0805">Transcription regulation</keyword>
<evidence type="ECO:0000256" key="4">
    <source>
        <dbReference type="ARBA" id="ARBA00058938"/>
    </source>
</evidence>
<keyword evidence="3" id="KW-0804">Transcription</keyword>
<dbReference type="PANTHER" id="PTHR30136:SF24">
    <property type="entry name" value="HTH-TYPE TRANSCRIPTIONAL REPRESSOR ALLR"/>
    <property type="match status" value="1"/>
</dbReference>
<comment type="caution">
    <text evidence="8">The sequence shown here is derived from an EMBL/GenBank/DDBJ whole genome shotgun (WGS) entry which is preliminary data.</text>
</comment>
<dbReference type="GO" id="GO:0003677">
    <property type="term" value="F:DNA binding"/>
    <property type="evidence" value="ECO:0007669"/>
    <property type="project" value="UniProtKB-KW"/>
</dbReference>